<comment type="caution">
    <text evidence="1">The sequence shown here is derived from an EMBL/GenBank/DDBJ whole genome shotgun (WGS) entry which is preliminary data.</text>
</comment>
<sequence length="132" mass="16080">MQQVVNFDDQFKEKIVEFEKECEKVCAYFENKYQKKFQNYDLQLLIEFTRTIKGKMAKSSDIYDDDYQSFIEVGIEKDEEYYPNAYIPIWRCKMDLFQKIGYFTDYDIKGIKRKILLIIEEMLEEKVEDNHS</sequence>
<evidence type="ECO:0000313" key="2">
    <source>
        <dbReference type="Proteomes" id="UP000682111"/>
    </source>
</evidence>
<protein>
    <submittedName>
        <fullName evidence="1">Uncharacterized protein</fullName>
    </submittedName>
</protein>
<proteinExistence type="predicted"/>
<reference evidence="1" key="1">
    <citation type="submission" date="2021-03" db="EMBL/GenBank/DDBJ databases">
        <title>Antimicrobial resistance genes in bacteria isolated from Japanese honey, and their potential for conferring macrolide and lincosamide resistance in the American foulbrood pathogen Paenibacillus larvae.</title>
        <authorList>
            <person name="Okamoto M."/>
            <person name="Kumagai M."/>
            <person name="Kanamori H."/>
            <person name="Takamatsu D."/>
        </authorList>
    </citation>
    <scope>NUCLEOTIDE SEQUENCE</scope>
    <source>
        <strain evidence="1">J27TS8</strain>
    </source>
</reference>
<organism evidence="1 2">
    <name type="scientific">Robertmurraya siralis</name>
    <dbReference type="NCBI Taxonomy" id="77777"/>
    <lineage>
        <taxon>Bacteria</taxon>
        <taxon>Bacillati</taxon>
        <taxon>Bacillota</taxon>
        <taxon>Bacilli</taxon>
        <taxon>Bacillales</taxon>
        <taxon>Bacillaceae</taxon>
        <taxon>Robertmurraya</taxon>
    </lineage>
</organism>
<keyword evidence="2" id="KW-1185">Reference proteome</keyword>
<dbReference type="RefSeq" id="WP_095306402.1">
    <property type="nucleotide sequence ID" value="NZ_BORC01000001.1"/>
</dbReference>
<name>A0A919WF96_9BACI</name>
<dbReference type="OrthoDB" id="2871148at2"/>
<evidence type="ECO:0000313" key="1">
    <source>
        <dbReference type="EMBL" id="GIN60898.1"/>
    </source>
</evidence>
<dbReference type="EMBL" id="BORC01000001">
    <property type="protein sequence ID" value="GIN60898.1"/>
    <property type="molecule type" value="Genomic_DNA"/>
</dbReference>
<gene>
    <name evidence="1" type="ORF">J27TS8_08910</name>
</gene>
<dbReference type="Proteomes" id="UP000682111">
    <property type="component" value="Unassembled WGS sequence"/>
</dbReference>
<dbReference type="AlphaFoldDB" id="A0A919WF96"/>
<accession>A0A919WF96</accession>